<comment type="cofactor">
    <cofactor evidence="10">
        <name>phosphate</name>
        <dbReference type="ChEBI" id="CHEBI:43474"/>
    </cofactor>
</comment>
<organism evidence="14 15">
    <name type="scientific">Haloechinothrix aidingensis</name>
    <dbReference type="NCBI Taxonomy" id="2752311"/>
    <lineage>
        <taxon>Bacteria</taxon>
        <taxon>Bacillati</taxon>
        <taxon>Actinomycetota</taxon>
        <taxon>Actinomycetes</taxon>
        <taxon>Pseudonocardiales</taxon>
        <taxon>Pseudonocardiaceae</taxon>
        <taxon>Haloechinothrix</taxon>
    </lineage>
</organism>
<keyword evidence="15" id="KW-1185">Reference proteome</keyword>
<dbReference type="SUPFAM" id="SSF48208">
    <property type="entry name" value="Six-hairpin glycosidases"/>
    <property type="match status" value="1"/>
</dbReference>
<dbReference type="Proteomes" id="UP000582974">
    <property type="component" value="Unassembled WGS sequence"/>
</dbReference>
<dbReference type="PANTHER" id="PTHR31616:SF0">
    <property type="entry name" value="GLUCAN 1,4-ALPHA-GLUCOSIDASE"/>
    <property type="match status" value="1"/>
</dbReference>
<keyword evidence="5 14" id="KW-0378">Hydrolase</keyword>
<proteinExistence type="inferred from homology"/>
<dbReference type="Pfam" id="PF19291">
    <property type="entry name" value="TREH_N"/>
    <property type="match status" value="1"/>
</dbReference>
<evidence type="ECO:0000256" key="2">
    <source>
        <dbReference type="ARBA" id="ARBA00006188"/>
    </source>
</evidence>
<name>A0A838A4B7_9PSEU</name>
<dbReference type="GO" id="GO:0005993">
    <property type="term" value="P:trehalose catabolic process"/>
    <property type="evidence" value="ECO:0007669"/>
    <property type="project" value="UniProtKB-ARBA"/>
</dbReference>
<dbReference type="InterPro" id="IPR012341">
    <property type="entry name" value="6hp_glycosidase-like_sf"/>
</dbReference>
<dbReference type="PANTHER" id="PTHR31616">
    <property type="entry name" value="TREHALASE"/>
    <property type="match status" value="1"/>
</dbReference>
<gene>
    <name evidence="14" type="ORF">H0B56_02665</name>
</gene>
<evidence type="ECO:0000256" key="11">
    <source>
        <dbReference type="ARBA" id="ARBA00060615"/>
    </source>
</evidence>
<evidence type="ECO:0000256" key="4">
    <source>
        <dbReference type="ARBA" id="ARBA00019905"/>
    </source>
</evidence>
<evidence type="ECO:0000256" key="10">
    <source>
        <dbReference type="ARBA" id="ARBA00053030"/>
    </source>
</evidence>
<reference evidence="14 15" key="1">
    <citation type="submission" date="2020-07" db="EMBL/GenBank/DDBJ databases">
        <title>Genome of Haloechinothrix sp.</title>
        <authorList>
            <person name="Tang S.-K."/>
            <person name="Yang L."/>
            <person name="Zhu W.-Y."/>
        </authorList>
    </citation>
    <scope>NUCLEOTIDE SEQUENCE [LARGE SCALE GENOMIC DNA]</scope>
    <source>
        <strain evidence="14 15">YIM 98757</strain>
    </source>
</reference>
<evidence type="ECO:0000259" key="12">
    <source>
        <dbReference type="Pfam" id="PF00723"/>
    </source>
</evidence>
<comment type="similarity">
    <text evidence="2">Belongs to the glycosyl hydrolase 15 family.</text>
</comment>
<keyword evidence="7" id="KW-0326">Glycosidase</keyword>
<accession>A0A838A4B7</accession>
<dbReference type="RefSeq" id="WP_180891303.1">
    <property type="nucleotide sequence ID" value="NZ_JACCKD010000001.1"/>
</dbReference>
<dbReference type="InterPro" id="IPR011613">
    <property type="entry name" value="GH15-like"/>
</dbReference>
<dbReference type="InterPro" id="IPR008928">
    <property type="entry name" value="6-hairpin_glycosidase_sf"/>
</dbReference>
<feature type="domain" description="Trehalase-like N-terminal" evidence="13">
    <location>
        <begin position="3"/>
        <end position="157"/>
    </location>
</feature>
<comment type="caution">
    <text evidence="14">The sequence shown here is derived from an EMBL/GenBank/DDBJ whole genome shotgun (WGS) entry which is preliminary data.</text>
</comment>
<evidence type="ECO:0000256" key="6">
    <source>
        <dbReference type="ARBA" id="ARBA00023277"/>
    </source>
</evidence>
<sequence>MSSSHPIEDYALIGDTETAALVCRSGSIDWLCLPQFDARACFAALLGDATNGRWLLAPAAEVTAVRRRYRPGTLVLETEFDTAEGTVRVVDAMPPRPADGRARHDVVRLVEGVAGRVAVTMELVIRFDYGSLVPWVTRRDGRLRAVAGPDAITLASPVEVHGRDLRTVCDFTVEPGEQVPFELVWHRSHEPAPPQGDVPGAVEATTQWWQQWSGHSIYQGDYAEAVQRSLITLKALTYRPTGAIVAAPTTSLPEQPGGERNWDYRYAWLRDATFALQALMQGGYREESVAWRDWLLRAVAGDPKRLQIMYGIAGEHRLPELTLDWLSGYADSRPVRIGNAASTQRQHDVYGEVMDALHYAREVGIDPEPEAWSLQRALLSDLESRWNEPDEGIWEIRGTPQHFTHSKVMAWVAFDRAVTAVERHGLDGPVEHWRELRSAIHAEVCAKGYNAERNTFTQVYGGTDVDASLLLIPIVGFLPADDPRVAGTVDAVIADLSVDETCVLRYPEHSGVDGLPEGEGAFLLCSFWLVDALVLLGRYEEARARFERLLAVRNDVGLLAEEYAPPFGQLGNFPQAFSHIGLISSACNLARERGPASERAGRHA</sequence>
<evidence type="ECO:0000313" key="15">
    <source>
        <dbReference type="Proteomes" id="UP000582974"/>
    </source>
</evidence>
<evidence type="ECO:0000256" key="1">
    <source>
        <dbReference type="ARBA" id="ARBA00001576"/>
    </source>
</evidence>
<evidence type="ECO:0000256" key="9">
    <source>
        <dbReference type="ARBA" id="ARBA00031637"/>
    </source>
</evidence>
<evidence type="ECO:0000313" key="14">
    <source>
        <dbReference type="EMBL" id="MBA0124440.1"/>
    </source>
</evidence>
<comment type="pathway">
    <text evidence="11">Glycan degradation; trehalose degradation; D-glucose from alpha,alpha-trehalose: step 1/1.</text>
</comment>
<dbReference type="EMBL" id="JACCKD010000001">
    <property type="protein sequence ID" value="MBA0124440.1"/>
    <property type="molecule type" value="Genomic_DNA"/>
</dbReference>
<dbReference type="GO" id="GO:0004555">
    <property type="term" value="F:alpha,alpha-trehalase activity"/>
    <property type="evidence" value="ECO:0007669"/>
    <property type="project" value="UniProtKB-EC"/>
</dbReference>
<dbReference type="InterPro" id="IPR045582">
    <property type="entry name" value="Trehalase-like_N"/>
</dbReference>
<evidence type="ECO:0000256" key="8">
    <source>
        <dbReference type="ARBA" id="ARBA00030473"/>
    </source>
</evidence>
<dbReference type="FunFam" id="1.50.10.10:FF:000005">
    <property type="entry name" value="Glycosyl hydrolase, glucoamylase"/>
    <property type="match status" value="1"/>
</dbReference>
<feature type="domain" description="GH15-like" evidence="12">
    <location>
        <begin position="221"/>
        <end position="585"/>
    </location>
</feature>
<protein>
    <recommendedName>
        <fullName evidence="4">Trehalase</fullName>
        <ecNumber evidence="3">3.2.1.28</ecNumber>
    </recommendedName>
    <alternativeName>
        <fullName evidence="8">Alpha,alpha-trehalase</fullName>
    </alternativeName>
    <alternativeName>
        <fullName evidence="9">Alpha,alpha-trehalose glucohydrolase</fullName>
    </alternativeName>
</protein>
<dbReference type="Pfam" id="PF00723">
    <property type="entry name" value="Glyco_hydro_15"/>
    <property type="match status" value="1"/>
</dbReference>
<evidence type="ECO:0000256" key="3">
    <source>
        <dbReference type="ARBA" id="ARBA00012757"/>
    </source>
</evidence>
<evidence type="ECO:0000256" key="7">
    <source>
        <dbReference type="ARBA" id="ARBA00023295"/>
    </source>
</evidence>
<evidence type="ECO:0000259" key="13">
    <source>
        <dbReference type="Pfam" id="PF19291"/>
    </source>
</evidence>
<dbReference type="Gene3D" id="1.50.10.10">
    <property type="match status" value="1"/>
</dbReference>
<comment type="catalytic activity">
    <reaction evidence="1">
        <text>alpha,alpha-trehalose + H2O = alpha-D-glucose + beta-D-glucose</text>
        <dbReference type="Rhea" id="RHEA:32675"/>
        <dbReference type="ChEBI" id="CHEBI:15377"/>
        <dbReference type="ChEBI" id="CHEBI:15903"/>
        <dbReference type="ChEBI" id="CHEBI:16551"/>
        <dbReference type="ChEBI" id="CHEBI:17925"/>
        <dbReference type="EC" id="3.2.1.28"/>
    </reaction>
</comment>
<keyword evidence="6" id="KW-0119">Carbohydrate metabolism</keyword>
<dbReference type="AlphaFoldDB" id="A0A838A4B7"/>
<dbReference type="EC" id="3.2.1.28" evidence="3"/>
<evidence type="ECO:0000256" key="5">
    <source>
        <dbReference type="ARBA" id="ARBA00022801"/>
    </source>
</evidence>